<comment type="cofactor">
    <cofactor evidence="1">
        <name>pyridoxal 5'-phosphate</name>
        <dbReference type="ChEBI" id="CHEBI:597326"/>
    </cofactor>
</comment>
<comment type="caution">
    <text evidence="8">The sequence shown here is derived from an EMBL/GenBank/DDBJ whole genome shotgun (WGS) entry which is preliminary data.</text>
</comment>
<feature type="domain" description="Orn/Lys/Arg decarboxylases family 1 pyridoxal-P attachment site" evidence="6">
    <location>
        <begin position="6"/>
        <end position="280"/>
    </location>
</feature>
<sequence>MDQRETPLFNKLQEHARKGTTSFHVPGHKNGTAFHINGENIYKSILKMDVTEITGMDDLHNPAGVIQKAQQLAAELYKTQSSHFLIGGTTVGNLAMIMSAFDKEDIILVQRNSHQSIFHAIELSGVKPIYIEPEVDTSTGFSLGVSHQSVQEAIERYPNAKGLVLTNPSYEGYGQGLREHVRIAHLADMLVLVDEAHGAHLLFQDERWPKSAIYAGADVVVQSTHKMLPSMTMTSILHVNSSRVDKTKLLRYLKMLQSSSPSYPLMASLDLARAYLATLVDTNYVRLTDQIFDMRNGFIEGAEWRQAPRIIGRFVQDPLKMAVMSKGSLTGFDLQGLLEAKEIYPELASANHVLLTLPLTDEQSYYENYKLKLKLVLNNTNLKNIDLIKDLDIGIKRNKDKISEPILTMNELDRLQKHYIPWEESVGKVAAETITPYPPGVPLILKGERICSNKLRKLKHLIKHNVYFQTGDEWKTLGISVVKEKEGE</sequence>
<feature type="domain" description="Orn/Lys/Arg decarboxylase C-terminal" evidence="7">
    <location>
        <begin position="396"/>
        <end position="460"/>
    </location>
</feature>
<dbReference type="InterPro" id="IPR008286">
    <property type="entry name" value="Prn/Lys/Arg_de-COase_C"/>
</dbReference>
<evidence type="ECO:0000256" key="2">
    <source>
        <dbReference type="ARBA" id="ARBA00010671"/>
    </source>
</evidence>
<evidence type="ECO:0000256" key="3">
    <source>
        <dbReference type="ARBA" id="ARBA00022793"/>
    </source>
</evidence>
<dbReference type="InterPro" id="IPR036633">
    <property type="entry name" value="Prn/Lys/Arg_de-COase_C_sf"/>
</dbReference>
<evidence type="ECO:0000259" key="7">
    <source>
        <dbReference type="Pfam" id="PF03711"/>
    </source>
</evidence>
<comment type="similarity">
    <text evidence="2">Belongs to the Orn/Lys/Arg decarboxylase class-I family.</text>
</comment>
<evidence type="ECO:0000256" key="1">
    <source>
        <dbReference type="ARBA" id="ARBA00001933"/>
    </source>
</evidence>
<keyword evidence="5" id="KW-0456">Lyase</keyword>
<dbReference type="SUPFAM" id="SSF55904">
    <property type="entry name" value="Ornithine decarboxylase C-terminal domain"/>
    <property type="match status" value="1"/>
</dbReference>
<dbReference type="EMBL" id="JAUSUG010000041">
    <property type="protein sequence ID" value="MDQ0258006.1"/>
    <property type="molecule type" value="Genomic_DNA"/>
</dbReference>
<gene>
    <name evidence="8" type="ORF">J2S74_005469</name>
</gene>
<dbReference type="Proteomes" id="UP001230005">
    <property type="component" value="Unassembled WGS sequence"/>
</dbReference>
<dbReference type="PANTHER" id="PTHR43277:SF3">
    <property type="entry name" value="DECARBOXYLASE, PUTATIVE-RELATED"/>
    <property type="match status" value="1"/>
</dbReference>
<accession>A0ABU0A3D8</accession>
<dbReference type="InterPro" id="IPR000310">
    <property type="entry name" value="Orn/Lys/Arg_deCO2ase_major_dom"/>
</dbReference>
<proteinExistence type="inferred from homology"/>
<evidence type="ECO:0000313" key="9">
    <source>
        <dbReference type="Proteomes" id="UP001230005"/>
    </source>
</evidence>
<evidence type="ECO:0000259" key="6">
    <source>
        <dbReference type="Pfam" id="PF01276"/>
    </source>
</evidence>
<dbReference type="InterPro" id="IPR052357">
    <property type="entry name" value="Orn_Lys_Arg_decarboxylase-I"/>
</dbReference>
<dbReference type="SUPFAM" id="SSF53383">
    <property type="entry name" value="PLP-dependent transferases"/>
    <property type="match status" value="1"/>
</dbReference>
<keyword evidence="4" id="KW-0663">Pyridoxal phosphate</keyword>
<name>A0ABU0A3D8_9BACI</name>
<dbReference type="Gene3D" id="3.90.105.10">
    <property type="entry name" value="Molybdopterin biosynthesis moea protein, domain 2"/>
    <property type="match status" value="1"/>
</dbReference>
<dbReference type="InterPro" id="IPR015421">
    <property type="entry name" value="PyrdxlP-dep_Trfase_major"/>
</dbReference>
<keyword evidence="9" id="KW-1185">Reference proteome</keyword>
<dbReference type="PANTHER" id="PTHR43277">
    <property type="entry name" value="ARGININE DECARBOXYLASE"/>
    <property type="match status" value="1"/>
</dbReference>
<protein>
    <submittedName>
        <fullName evidence="8">Arginine/lysine/ornithine decarboxylase</fullName>
    </submittedName>
</protein>
<keyword evidence="3" id="KW-0210">Decarboxylase</keyword>
<organism evidence="8 9">
    <name type="scientific">Evansella vedderi</name>
    <dbReference type="NCBI Taxonomy" id="38282"/>
    <lineage>
        <taxon>Bacteria</taxon>
        <taxon>Bacillati</taxon>
        <taxon>Bacillota</taxon>
        <taxon>Bacilli</taxon>
        <taxon>Bacillales</taxon>
        <taxon>Bacillaceae</taxon>
        <taxon>Evansella</taxon>
    </lineage>
</organism>
<reference evidence="8 9" key="1">
    <citation type="submission" date="2023-07" db="EMBL/GenBank/DDBJ databases">
        <title>Genomic Encyclopedia of Type Strains, Phase IV (KMG-IV): sequencing the most valuable type-strain genomes for metagenomic binning, comparative biology and taxonomic classification.</title>
        <authorList>
            <person name="Goeker M."/>
        </authorList>
    </citation>
    <scope>NUCLEOTIDE SEQUENCE [LARGE SCALE GENOMIC DNA]</scope>
    <source>
        <strain evidence="8 9">DSM 9768</strain>
    </source>
</reference>
<evidence type="ECO:0000256" key="4">
    <source>
        <dbReference type="ARBA" id="ARBA00022898"/>
    </source>
</evidence>
<dbReference type="Pfam" id="PF03711">
    <property type="entry name" value="OKR_DC_1_C"/>
    <property type="match status" value="1"/>
</dbReference>
<dbReference type="RefSeq" id="WP_307332620.1">
    <property type="nucleotide sequence ID" value="NZ_JAUSUG010000041.1"/>
</dbReference>
<dbReference type="CDD" id="cd00615">
    <property type="entry name" value="Orn_deC_like"/>
    <property type="match status" value="1"/>
</dbReference>
<evidence type="ECO:0000256" key="5">
    <source>
        <dbReference type="ARBA" id="ARBA00023239"/>
    </source>
</evidence>
<dbReference type="Gene3D" id="3.40.640.10">
    <property type="entry name" value="Type I PLP-dependent aspartate aminotransferase-like (Major domain)"/>
    <property type="match status" value="1"/>
</dbReference>
<dbReference type="Pfam" id="PF01276">
    <property type="entry name" value="OKR_DC_1"/>
    <property type="match status" value="1"/>
</dbReference>
<dbReference type="InterPro" id="IPR015424">
    <property type="entry name" value="PyrdxlP-dep_Trfase"/>
</dbReference>
<evidence type="ECO:0000313" key="8">
    <source>
        <dbReference type="EMBL" id="MDQ0258006.1"/>
    </source>
</evidence>